<dbReference type="PANTHER" id="PTHR34822">
    <property type="entry name" value="GRPB DOMAIN PROTEIN (AFU_ORTHOLOGUE AFUA_1G01530)"/>
    <property type="match status" value="1"/>
</dbReference>
<dbReference type="RefSeq" id="WP_193539619.1">
    <property type="nucleotide sequence ID" value="NZ_JADCLJ010000024.1"/>
</dbReference>
<organism evidence="1 2">
    <name type="scientific">Litchfieldia luteola</name>
    <dbReference type="NCBI Taxonomy" id="682179"/>
    <lineage>
        <taxon>Bacteria</taxon>
        <taxon>Bacillati</taxon>
        <taxon>Bacillota</taxon>
        <taxon>Bacilli</taxon>
        <taxon>Bacillales</taxon>
        <taxon>Bacillaceae</taxon>
        <taxon>Litchfieldia</taxon>
    </lineage>
</organism>
<keyword evidence="2" id="KW-1185">Reference proteome</keyword>
<dbReference type="Gene3D" id="3.30.460.10">
    <property type="entry name" value="Beta Polymerase, domain 2"/>
    <property type="match status" value="1"/>
</dbReference>
<evidence type="ECO:0000313" key="2">
    <source>
        <dbReference type="Proteomes" id="UP001516662"/>
    </source>
</evidence>
<reference evidence="1 2" key="1">
    <citation type="submission" date="2020-10" db="EMBL/GenBank/DDBJ databases">
        <title>Bacillus sp. HD4P25, an endophyte from a halophyte.</title>
        <authorList>
            <person name="Sun J.-Q."/>
        </authorList>
    </citation>
    <scope>NUCLEOTIDE SEQUENCE [LARGE SCALE GENOMIC DNA]</scope>
    <source>
        <strain evidence="1 2">YIM 93174</strain>
    </source>
</reference>
<sequence length="171" mass="20143">MRKVEVSSYNENWSQDYQREAERIRAIFAPIILDIYHIGSTSVPGLSAKPVIDILVEVSLLEKVDNFNQDMEQLGYEARGENGIPRRRYFQKGGDNRTHHVHIFEKGNTEIERHVIFRDYLINHPQEANRYGSLKEELAEKFPYDIEKYISGKDPIVKELDEKAKQWRQNH</sequence>
<gene>
    <name evidence="1" type="ORF">IMZ08_20265</name>
</gene>
<comment type="caution">
    <text evidence="1">The sequence shown here is derived from an EMBL/GenBank/DDBJ whole genome shotgun (WGS) entry which is preliminary data.</text>
</comment>
<dbReference type="PANTHER" id="PTHR34822:SF1">
    <property type="entry name" value="GRPB FAMILY PROTEIN"/>
    <property type="match status" value="1"/>
</dbReference>
<evidence type="ECO:0000313" key="1">
    <source>
        <dbReference type="EMBL" id="MBE4910379.1"/>
    </source>
</evidence>
<accession>A0ABR9QQB8</accession>
<dbReference type="Pfam" id="PF04229">
    <property type="entry name" value="GrpB"/>
    <property type="match status" value="1"/>
</dbReference>
<dbReference type="InterPro" id="IPR007344">
    <property type="entry name" value="GrpB/CoaE"/>
</dbReference>
<dbReference type="Proteomes" id="UP001516662">
    <property type="component" value="Unassembled WGS sequence"/>
</dbReference>
<dbReference type="EMBL" id="JADCLJ010000024">
    <property type="protein sequence ID" value="MBE4910379.1"/>
    <property type="molecule type" value="Genomic_DNA"/>
</dbReference>
<dbReference type="InterPro" id="IPR043519">
    <property type="entry name" value="NT_sf"/>
</dbReference>
<dbReference type="SUPFAM" id="SSF81301">
    <property type="entry name" value="Nucleotidyltransferase"/>
    <property type="match status" value="1"/>
</dbReference>
<proteinExistence type="predicted"/>
<protein>
    <submittedName>
        <fullName evidence="1">GrpB family protein</fullName>
    </submittedName>
</protein>
<name>A0ABR9QQB8_9BACI</name>